<sequence>TAGNNLAVPESTPAPFHTRTKGGLASFLTIDGSEFVWFGDDQNGLLLAVTVRVGTRF</sequence>
<name>A0A5K3G7Z8_MESCO</name>
<proteinExistence type="predicted"/>
<accession>A0A5K3G7Z8</accession>
<reference evidence="1" key="1">
    <citation type="submission" date="2019-11" db="UniProtKB">
        <authorList>
            <consortium name="WormBaseParasite"/>
        </authorList>
    </citation>
    <scope>IDENTIFICATION</scope>
</reference>
<organism evidence="1">
    <name type="scientific">Mesocestoides corti</name>
    <name type="common">Flatworm</name>
    <dbReference type="NCBI Taxonomy" id="53468"/>
    <lineage>
        <taxon>Eukaryota</taxon>
        <taxon>Metazoa</taxon>
        <taxon>Spiralia</taxon>
        <taxon>Lophotrochozoa</taxon>
        <taxon>Platyhelminthes</taxon>
        <taxon>Cestoda</taxon>
        <taxon>Eucestoda</taxon>
        <taxon>Cyclophyllidea</taxon>
        <taxon>Mesocestoididae</taxon>
        <taxon>Mesocestoides</taxon>
    </lineage>
</organism>
<protein>
    <submittedName>
        <fullName evidence="1">Esterase</fullName>
    </submittedName>
</protein>
<dbReference type="AlphaFoldDB" id="A0A5K3G7Z8"/>
<dbReference type="WBParaSite" id="MCU_014743-RA">
    <property type="protein sequence ID" value="MCU_014743-RA"/>
    <property type="gene ID" value="MCU_014743"/>
</dbReference>
<evidence type="ECO:0000313" key="1">
    <source>
        <dbReference type="WBParaSite" id="MCU_014743-RA"/>
    </source>
</evidence>